<evidence type="ECO:0000313" key="3">
    <source>
        <dbReference type="Proteomes" id="UP000233551"/>
    </source>
</evidence>
<gene>
    <name evidence="2" type="ORF">CRG98_032140</name>
</gene>
<dbReference type="PANTHER" id="PTHR11439">
    <property type="entry name" value="GAG-POL-RELATED RETROTRANSPOSON"/>
    <property type="match status" value="1"/>
</dbReference>
<dbReference type="Pfam" id="PF07727">
    <property type="entry name" value="RVT_2"/>
    <property type="match status" value="1"/>
</dbReference>
<dbReference type="AlphaFoldDB" id="A0A2I0IUW4"/>
<dbReference type="PANTHER" id="PTHR11439:SF483">
    <property type="entry name" value="PEPTIDE SYNTHASE GLIP-LIKE, PUTATIVE (AFU_ORTHOLOGUE AFUA_3G12920)-RELATED"/>
    <property type="match status" value="1"/>
</dbReference>
<sequence>MDDEIRAIEKSDTWKLTPLLEGKKSIGVKWVYKTKYKPNGDVDRPKARLVVKGYKQNPRSTTLKNCQEVIDSFRKAMTQHAKDILECFKIATSKPIRTPKEERLKLTREGSSVDVNPTYFKRLVGSLSVTNEQMKPTVIKCDKKSAIALTKNPVFHGRSKHIDIKYHFIRALVKSEEIVLEFCKSKDQVADIFTKPLKANTLLKLKSMIGTVKKSSV</sequence>
<keyword evidence="3" id="KW-1185">Reference proteome</keyword>
<reference evidence="2 3" key="1">
    <citation type="submission" date="2017-11" db="EMBL/GenBank/DDBJ databases">
        <title>De-novo sequencing of pomegranate (Punica granatum L.) genome.</title>
        <authorList>
            <person name="Akparov Z."/>
            <person name="Amiraslanov A."/>
            <person name="Hajiyeva S."/>
            <person name="Abbasov M."/>
            <person name="Kaur K."/>
            <person name="Hamwieh A."/>
            <person name="Solovyev V."/>
            <person name="Salamov A."/>
            <person name="Braich B."/>
            <person name="Kosarev P."/>
            <person name="Mahmoud A."/>
            <person name="Hajiyev E."/>
            <person name="Babayeva S."/>
            <person name="Izzatullayeva V."/>
            <person name="Mammadov A."/>
            <person name="Mammadov A."/>
            <person name="Sharifova S."/>
            <person name="Ojaghi J."/>
            <person name="Eynullazada K."/>
            <person name="Bayramov B."/>
            <person name="Abdulazimova A."/>
            <person name="Shahmuradov I."/>
        </authorList>
    </citation>
    <scope>NUCLEOTIDE SEQUENCE [LARGE SCALE GENOMIC DNA]</scope>
    <source>
        <strain evidence="3">cv. AG2017</strain>
        <tissue evidence="2">Leaf</tissue>
    </source>
</reference>
<evidence type="ECO:0000313" key="2">
    <source>
        <dbReference type="EMBL" id="PKI47460.1"/>
    </source>
</evidence>
<dbReference type="InterPro" id="IPR013103">
    <property type="entry name" value="RVT_2"/>
</dbReference>
<name>A0A2I0IUW4_PUNGR</name>
<feature type="domain" description="Reverse transcriptase Ty1/copia-type" evidence="1">
    <location>
        <begin position="12"/>
        <end position="69"/>
    </location>
</feature>
<dbReference type="STRING" id="22663.A0A2I0IUW4"/>
<dbReference type="CDD" id="cd09272">
    <property type="entry name" value="RNase_HI_RT_Ty1"/>
    <property type="match status" value="1"/>
</dbReference>
<evidence type="ECO:0000259" key="1">
    <source>
        <dbReference type="Pfam" id="PF07727"/>
    </source>
</evidence>
<dbReference type="Proteomes" id="UP000233551">
    <property type="component" value="Unassembled WGS sequence"/>
</dbReference>
<accession>A0A2I0IUW4</accession>
<organism evidence="2 3">
    <name type="scientific">Punica granatum</name>
    <name type="common">Pomegranate</name>
    <dbReference type="NCBI Taxonomy" id="22663"/>
    <lineage>
        <taxon>Eukaryota</taxon>
        <taxon>Viridiplantae</taxon>
        <taxon>Streptophyta</taxon>
        <taxon>Embryophyta</taxon>
        <taxon>Tracheophyta</taxon>
        <taxon>Spermatophyta</taxon>
        <taxon>Magnoliopsida</taxon>
        <taxon>eudicotyledons</taxon>
        <taxon>Gunneridae</taxon>
        <taxon>Pentapetalae</taxon>
        <taxon>rosids</taxon>
        <taxon>malvids</taxon>
        <taxon>Myrtales</taxon>
        <taxon>Lythraceae</taxon>
        <taxon>Punica</taxon>
    </lineage>
</organism>
<proteinExistence type="predicted"/>
<dbReference type="EMBL" id="PGOL01002498">
    <property type="protein sequence ID" value="PKI47460.1"/>
    <property type="molecule type" value="Genomic_DNA"/>
</dbReference>
<comment type="caution">
    <text evidence="2">The sequence shown here is derived from an EMBL/GenBank/DDBJ whole genome shotgun (WGS) entry which is preliminary data.</text>
</comment>
<protein>
    <recommendedName>
        <fullName evidence="1">Reverse transcriptase Ty1/copia-type domain-containing protein</fullName>
    </recommendedName>
</protein>